<proteinExistence type="predicted"/>
<reference evidence="3" key="1">
    <citation type="submission" date="2021-01" db="EMBL/GenBank/DDBJ databases">
        <authorList>
            <person name="Corre E."/>
            <person name="Pelletier E."/>
            <person name="Niang G."/>
            <person name="Scheremetjew M."/>
            <person name="Finn R."/>
            <person name="Kale V."/>
            <person name="Holt S."/>
            <person name="Cochrane G."/>
            <person name="Meng A."/>
            <person name="Brown T."/>
            <person name="Cohen L."/>
        </authorList>
    </citation>
    <scope>NUCLEOTIDE SEQUENCE</scope>
    <source>
        <strain evidence="3">CCMP281</strain>
    </source>
</reference>
<evidence type="ECO:0000313" key="3">
    <source>
        <dbReference type="EMBL" id="CAE0151745.1"/>
    </source>
</evidence>
<feature type="region of interest" description="Disordered" evidence="2">
    <location>
        <begin position="347"/>
        <end position="378"/>
    </location>
</feature>
<feature type="region of interest" description="Disordered" evidence="2">
    <location>
        <begin position="1"/>
        <end position="44"/>
    </location>
</feature>
<dbReference type="EMBL" id="HBHX01070765">
    <property type="protein sequence ID" value="CAE0151745.1"/>
    <property type="molecule type" value="Transcribed_RNA"/>
</dbReference>
<evidence type="ECO:0000256" key="2">
    <source>
        <dbReference type="SAM" id="MobiDB-lite"/>
    </source>
</evidence>
<sequence length="378" mass="43169">MQADDAQDRSSQHPSWVPRAREPPSQAYSPLPIGLAVPPPQSYSRPPVGSYIRISYKSESPYPEFYTTLAIVNSVSWDGVDAQELISDSYERDGLPPITKCFFEKEGKDPNEHDWFRVSFDSEAQRLVELFEDLAKHAWRQKKKIFAITISDGKKVKMHAAYDAKDTLRPDFKYGDQQPLTSRRAIMEKLTGLNTTHTFACSSCVNAGRDGQRIGSKRASCNHPDCEENHVAREPWLVADRSKRQRVDGYGIVTLDEVNHEKAKVEEARKSVEKVTAEVDGLFKQCQTLFATSAPISTDQELELYASKVKRAHETYSDTKKEKDKLEKALERTNEYADLLETALSAQEKKAEKERELEAVRKEEQENKQRLADFRRNH</sequence>
<gene>
    <name evidence="3" type="ORF">HERI1096_LOCUS39112</name>
</gene>
<name>A0A7S3C386_9EUKA</name>
<feature type="coiled-coil region" evidence="1">
    <location>
        <begin position="255"/>
        <end position="285"/>
    </location>
</feature>
<feature type="compositionally biased region" description="Basic and acidic residues" evidence="2">
    <location>
        <begin position="1"/>
        <end position="11"/>
    </location>
</feature>
<dbReference type="AlphaFoldDB" id="A0A7S3C386"/>
<accession>A0A7S3C386</accession>
<keyword evidence="1" id="KW-0175">Coiled coil</keyword>
<organism evidence="3">
    <name type="scientific">Haptolina ericina</name>
    <dbReference type="NCBI Taxonomy" id="156174"/>
    <lineage>
        <taxon>Eukaryota</taxon>
        <taxon>Haptista</taxon>
        <taxon>Haptophyta</taxon>
        <taxon>Prymnesiophyceae</taxon>
        <taxon>Prymnesiales</taxon>
        <taxon>Prymnesiaceae</taxon>
        <taxon>Haptolina</taxon>
    </lineage>
</organism>
<protein>
    <submittedName>
        <fullName evidence="3">Uncharacterized protein</fullName>
    </submittedName>
</protein>
<evidence type="ECO:0000256" key="1">
    <source>
        <dbReference type="SAM" id="Coils"/>
    </source>
</evidence>